<dbReference type="PANTHER" id="PTHR42850:SF4">
    <property type="entry name" value="ZINC-DEPENDENT ENDOPOLYPHOSPHATASE"/>
    <property type="match status" value="1"/>
</dbReference>
<sequence>MASFFNTLLGRLRPGRRLAVAGAPRIPDGLRLYAVGDIHGEKRCLERLLAMIAADMDRHRGPDLRCTIVFLGDYVDRGPDSRGVLDLLCDAAAASADGSGPACRFLMGNHEQALLEFLRDPVAGAPWLSFGGVEALASYGIRASVGVSDPKRCRALRDEMEARLPAAHRGFLTALEPMAVYGDYAFVHAGVLPGQPLERQSADDLLWIREPFLSYRRRHEKMIVHGHTVVDEPELLDNRIGIDTGAYATGVLTALVLQGGERGILQTAP</sequence>
<gene>
    <name evidence="2" type="ORF">DEW08_02410</name>
</gene>
<dbReference type="SUPFAM" id="SSF56300">
    <property type="entry name" value="Metallo-dependent phosphatases"/>
    <property type="match status" value="1"/>
</dbReference>
<keyword evidence="3" id="KW-1185">Reference proteome</keyword>
<reference evidence="3" key="1">
    <citation type="submission" date="2018-05" db="EMBL/GenBank/DDBJ databases">
        <title>Azospirillum thermophila sp. nov., a novel isolated from hot spring.</title>
        <authorList>
            <person name="Zhao Z."/>
        </authorList>
    </citation>
    <scope>NUCLEOTIDE SEQUENCE [LARGE SCALE GENOMIC DNA]</scope>
    <source>
        <strain evidence="3">CFH 70021</strain>
    </source>
</reference>
<dbReference type="KEGG" id="azz:DEW08_02410"/>
<dbReference type="PANTHER" id="PTHR42850">
    <property type="entry name" value="METALLOPHOSPHOESTERASE"/>
    <property type="match status" value="1"/>
</dbReference>
<dbReference type="CDD" id="cd00144">
    <property type="entry name" value="MPP_PPP_family"/>
    <property type="match status" value="1"/>
</dbReference>
<evidence type="ECO:0000313" key="3">
    <source>
        <dbReference type="Proteomes" id="UP000245629"/>
    </source>
</evidence>
<evidence type="ECO:0000313" key="2">
    <source>
        <dbReference type="EMBL" id="AWK85186.1"/>
    </source>
</evidence>
<dbReference type="EMBL" id="CP029352">
    <property type="protein sequence ID" value="AWK85186.1"/>
    <property type="molecule type" value="Genomic_DNA"/>
</dbReference>
<dbReference type="GO" id="GO:0110154">
    <property type="term" value="P:RNA decapping"/>
    <property type="evidence" value="ECO:0007669"/>
    <property type="project" value="TreeGrafter"/>
</dbReference>
<dbReference type="Pfam" id="PF00149">
    <property type="entry name" value="Metallophos"/>
    <property type="match status" value="1"/>
</dbReference>
<dbReference type="Proteomes" id="UP000245629">
    <property type="component" value="Chromosome 1"/>
</dbReference>
<feature type="domain" description="Calcineurin-like phosphoesterase" evidence="1">
    <location>
        <begin position="31"/>
        <end position="231"/>
    </location>
</feature>
<dbReference type="InterPro" id="IPR050126">
    <property type="entry name" value="Ap4A_hydrolase"/>
</dbReference>
<dbReference type="OrthoDB" id="9807890at2"/>
<dbReference type="InterPro" id="IPR029052">
    <property type="entry name" value="Metallo-depent_PP-like"/>
</dbReference>
<dbReference type="InterPro" id="IPR004843">
    <property type="entry name" value="Calcineurin-like_PHP"/>
</dbReference>
<dbReference type="GO" id="GO:0008803">
    <property type="term" value="F:bis(5'-nucleosyl)-tetraphosphatase (symmetrical) activity"/>
    <property type="evidence" value="ECO:0007669"/>
    <property type="project" value="TreeGrafter"/>
</dbReference>
<protein>
    <submittedName>
        <fullName evidence="2">Serine/threonine protein phosphatase</fullName>
    </submittedName>
</protein>
<dbReference type="Gene3D" id="3.60.21.10">
    <property type="match status" value="1"/>
</dbReference>
<name>A0A2S2CL53_9PROT</name>
<dbReference type="GO" id="GO:0005737">
    <property type="term" value="C:cytoplasm"/>
    <property type="evidence" value="ECO:0007669"/>
    <property type="project" value="TreeGrafter"/>
</dbReference>
<dbReference type="RefSeq" id="WP_109324184.1">
    <property type="nucleotide sequence ID" value="NZ_CP029352.1"/>
</dbReference>
<dbReference type="AlphaFoldDB" id="A0A2S2CL53"/>
<dbReference type="GO" id="GO:0016791">
    <property type="term" value="F:phosphatase activity"/>
    <property type="evidence" value="ECO:0007669"/>
    <property type="project" value="TreeGrafter"/>
</dbReference>
<organism evidence="2 3">
    <name type="scientific">Azospirillum thermophilum</name>
    <dbReference type="NCBI Taxonomy" id="2202148"/>
    <lineage>
        <taxon>Bacteria</taxon>
        <taxon>Pseudomonadati</taxon>
        <taxon>Pseudomonadota</taxon>
        <taxon>Alphaproteobacteria</taxon>
        <taxon>Rhodospirillales</taxon>
        <taxon>Azospirillaceae</taxon>
        <taxon>Azospirillum</taxon>
    </lineage>
</organism>
<evidence type="ECO:0000259" key="1">
    <source>
        <dbReference type="Pfam" id="PF00149"/>
    </source>
</evidence>
<accession>A0A2S2CL53</accession>
<proteinExistence type="predicted"/>